<dbReference type="Proteomes" id="UP000249135">
    <property type="component" value="Unassembled WGS sequence"/>
</dbReference>
<dbReference type="InterPro" id="IPR002758">
    <property type="entry name" value="Cation_antiport_E"/>
</dbReference>
<evidence type="ECO:0000313" key="9">
    <source>
        <dbReference type="Proteomes" id="UP000249135"/>
    </source>
</evidence>
<protein>
    <submittedName>
        <fullName evidence="8">Na+/H+ antiporter subunit E</fullName>
    </submittedName>
</protein>
<organism evidence="8 9">
    <name type="scientific">Variovorax paradoxus</name>
    <dbReference type="NCBI Taxonomy" id="34073"/>
    <lineage>
        <taxon>Bacteria</taxon>
        <taxon>Pseudomonadati</taxon>
        <taxon>Pseudomonadota</taxon>
        <taxon>Betaproteobacteria</taxon>
        <taxon>Burkholderiales</taxon>
        <taxon>Comamonadaceae</taxon>
        <taxon>Variovorax</taxon>
    </lineage>
</organism>
<reference evidence="8 9" key="1">
    <citation type="submission" date="2017-08" db="EMBL/GenBank/DDBJ databases">
        <title>Infants hospitalized years apart are colonized by the same room-sourced microbial strains.</title>
        <authorList>
            <person name="Brooks B."/>
            <person name="Olm M.R."/>
            <person name="Firek B.A."/>
            <person name="Baker R."/>
            <person name="Thomas B.C."/>
            <person name="Morowitz M.J."/>
            <person name="Banfield J.F."/>
        </authorList>
    </citation>
    <scope>NUCLEOTIDE SEQUENCE [LARGE SCALE GENOMIC DNA]</scope>
    <source>
        <strain evidence="8">S2_005_003_R2_41</strain>
    </source>
</reference>
<proteinExistence type="inferred from homology"/>
<dbReference type="EMBL" id="QFPP01000243">
    <property type="protein sequence ID" value="PZQ71285.1"/>
    <property type="molecule type" value="Genomic_DNA"/>
</dbReference>
<evidence type="ECO:0000256" key="6">
    <source>
        <dbReference type="ARBA" id="ARBA00023136"/>
    </source>
</evidence>
<dbReference type="NCBIfam" id="NF006518">
    <property type="entry name" value="PRK08965.1-2"/>
    <property type="match status" value="1"/>
</dbReference>
<dbReference type="GO" id="GO:0005886">
    <property type="term" value="C:plasma membrane"/>
    <property type="evidence" value="ECO:0007669"/>
    <property type="project" value="UniProtKB-SubCell"/>
</dbReference>
<comment type="subcellular location">
    <subcellularLocation>
        <location evidence="1">Cell membrane</location>
        <topology evidence="1">Multi-pass membrane protein</topology>
    </subcellularLocation>
</comment>
<dbReference type="PANTHER" id="PTHR34584">
    <property type="entry name" value="NA(+)/H(+) ANTIPORTER SUBUNIT E1"/>
    <property type="match status" value="1"/>
</dbReference>
<dbReference type="PANTHER" id="PTHR34584:SF1">
    <property type="entry name" value="NA(+)_H(+) ANTIPORTER SUBUNIT E1"/>
    <property type="match status" value="1"/>
</dbReference>
<comment type="caution">
    <text evidence="8">The sequence shown here is derived from an EMBL/GenBank/DDBJ whole genome shotgun (WGS) entry which is preliminary data.</text>
</comment>
<dbReference type="Pfam" id="PF01899">
    <property type="entry name" value="MNHE"/>
    <property type="match status" value="1"/>
</dbReference>
<name>A0A2W5Q9A7_VARPD</name>
<sequence>MFRALIPSPPLSIALLVVWLVLNQSVHPATMLFGVLLAVVVPLITKGLRPATVRMRHPRTALRLVGIALHDLVASALTVAHRLLMRRTRDIHPAFVQVPLRMRDPNALAVLSMMLTLAPGTAWGELALDGSVLLVHVFDLDDEAAFIAMVQQRYEKPLMEIFESS</sequence>
<gene>
    <name evidence="8" type="ORF">DI563_17535</name>
</gene>
<keyword evidence="6 7" id="KW-0472">Membrane</keyword>
<keyword evidence="4 7" id="KW-0812">Transmembrane</keyword>
<keyword evidence="3" id="KW-1003">Cell membrane</keyword>
<dbReference type="PIRSF" id="PIRSF019239">
    <property type="entry name" value="MrpE"/>
    <property type="match status" value="1"/>
</dbReference>
<feature type="transmembrane region" description="Helical" evidence="7">
    <location>
        <begin position="62"/>
        <end position="84"/>
    </location>
</feature>
<evidence type="ECO:0000256" key="7">
    <source>
        <dbReference type="SAM" id="Phobius"/>
    </source>
</evidence>
<comment type="similarity">
    <text evidence="2">Belongs to the CPA3 antiporters (TC 2.A.63) subunit E family.</text>
</comment>
<evidence type="ECO:0000256" key="3">
    <source>
        <dbReference type="ARBA" id="ARBA00022475"/>
    </source>
</evidence>
<dbReference type="NCBIfam" id="NF006520">
    <property type="entry name" value="PRK08965.1-4"/>
    <property type="match status" value="1"/>
</dbReference>
<dbReference type="GO" id="GO:0008324">
    <property type="term" value="F:monoatomic cation transmembrane transporter activity"/>
    <property type="evidence" value="ECO:0007669"/>
    <property type="project" value="InterPro"/>
</dbReference>
<dbReference type="AlphaFoldDB" id="A0A2W5Q9A7"/>
<keyword evidence="5 7" id="KW-1133">Transmembrane helix</keyword>
<evidence type="ECO:0000256" key="2">
    <source>
        <dbReference type="ARBA" id="ARBA00006228"/>
    </source>
</evidence>
<evidence type="ECO:0000256" key="5">
    <source>
        <dbReference type="ARBA" id="ARBA00022989"/>
    </source>
</evidence>
<evidence type="ECO:0000313" key="8">
    <source>
        <dbReference type="EMBL" id="PZQ71285.1"/>
    </source>
</evidence>
<evidence type="ECO:0000256" key="4">
    <source>
        <dbReference type="ARBA" id="ARBA00022692"/>
    </source>
</evidence>
<evidence type="ECO:0000256" key="1">
    <source>
        <dbReference type="ARBA" id="ARBA00004651"/>
    </source>
</evidence>
<accession>A0A2W5Q9A7</accession>